<evidence type="ECO:0000313" key="1">
    <source>
        <dbReference type="EMBL" id="APZ42556.1"/>
    </source>
</evidence>
<dbReference type="AlphaFoldDB" id="A0A1P8UFE1"/>
<evidence type="ECO:0008006" key="3">
    <source>
        <dbReference type="Google" id="ProtNLM"/>
    </source>
</evidence>
<accession>A0A1P8UFE1</accession>
<dbReference type="KEGG" id="afy:BW247_05150"/>
<keyword evidence="2" id="KW-1185">Reference proteome</keyword>
<proteinExistence type="predicted"/>
<dbReference type="EMBL" id="CP019434">
    <property type="protein sequence ID" value="APZ42556.1"/>
    <property type="molecule type" value="Genomic_DNA"/>
</dbReference>
<organism evidence="1 2">
    <name type="scientific">Acidihalobacter ferrooxydans</name>
    <dbReference type="NCBI Taxonomy" id="1765967"/>
    <lineage>
        <taxon>Bacteria</taxon>
        <taxon>Pseudomonadati</taxon>
        <taxon>Pseudomonadota</taxon>
        <taxon>Gammaproteobacteria</taxon>
        <taxon>Chromatiales</taxon>
        <taxon>Ectothiorhodospiraceae</taxon>
        <taxon>Acidihalobacter</taxon>
    </lineage>
</organism>
<sequence length="278" mass="28871">MPMHRQSGFMALLLVSLIAIVSMAVLGAFAARLGLDGAQATTQRDQDYVNRAAAAIQSWYAAHPVQMDAGAQPSVPGCSGPVGLCLLTAAGMSPRHGVVVSVGAQQTAPGGNYAWRTITVWIPKSNVTGSARTNYAPANARVVSAFSGRPIERAFWVSANETLNRLSASWTAAYSAWLSNTGNAGNNWFQPPSCGSNNGVNKNMACETKWAALNTSGFEAATGVTVPAANPWGMSIEVCNTSACGAQGASPPFTALLRTQTPWGGVIEQTVVEPLTAG</sequence>
<name>A0A1P8UFE1_9GAMM</name>
<dbReference type="Proteomes" id="UP000243807">
    <property type="component" value="Chromosome"/>
</dbReference>
<protein>
    <recommendedName>
        <fullName evidence="3">Type 4 fimbrial biogenesis protein PilX N-terminal domain-containing protein</fullName>
    </recommendedName>
</protein>
<dbReference type="STRING" id="1765967.BW247_05150"/>
<evidence type="ECO:0000313" key="2">
    <source>
        <dbReference type="Proteomes" id="UP000243807"/>
    </source>
</evidence>
<reference evidence="1 2" key="1">
    <citation type="submission" date="2017-01" db="EMBL/GenBank/DDBJ databases">
        <title>Draft sequence of Acidihalobacter ferrooxidans strain DSM 14175 (strain V8).</title>
        <authorList>
            <person name="Khaleque H.N."/>
            <person name="Ramsay J.P."/>
            <person name="Murphy R.J.T."/>
            <person name="Kaksonen A.H."/>
            <person name="Boxall N.J."/>
            <person name="Watkin E.L.J."/>
        </authorList>
    </citation>
    <scope>NUCLEOTIDE SEQUENCE [LARGE SCALE GENOMIC DNA]</scope>
    <source>
        <strain evidence="1 2">V8</strain>
    </source>
</reference>
<gene>
    <name evidence="1" type="ORF">BW247_05150</name>
</gene>